<proteinExistence type="predicted"/>
<accession>I6NLI2</accession>
<dbReference type="KEGG" id="vg:13405210"/>
<sequence length="64" mass="7313">MTDTRLWTTRDLADFLGYSDKTVARMVSQAPDKLPPRVEGLTRPRWLPSVVIEWVKGDKQAEPS</sequence>
<evidence type="ECO:0000313" key="1">
    <source>
        <dbReference type="EMBL" id="AEY69540.1"/>
    </source>
</evidence>
<gene>
    <name evidence="1" type="ORF">AH2_00030</name>
</gene>
<evidence type="ECO:0000313" key="2">
    <source>
        <dbReference type="Proteomes" id="UP000009012"/>
    </source>
</evidence>
<reference evidence="1 2" key="1">
    <citation type="journal article" date="2012" name="BMC Genomics">
        <title>Comparative analysis of two phenotypically-similar but genomically-distinct Burkholderia cenocepacia-specific bacteriophages.</title>
        <authorList>
            <person name="Lynch K.H."/>
            <person name="Stothard P."/>
            <person name="Dennis J.J."/>
        </authorList>
    </citation>
    <scope>NUCLEOTIDE SEQUENCE [LARGE SCALE GENOMIC DNA]</scope>
</reference>
<dbReference type="EMBL" id="JN564907">
    <property type="protein sequence ID" value="AEY69540.1"/>
    <property type="molecule type" value="Genomic_DNA"/>
</dbReference>
<dbReference type="GeneID" id="13405210"/>
<protein>
    <submittedName>
        <fullName evidence="1">Excisionase</fullName>
    </submittedName>
</protein>
<name>I6NLI2_9CAUD</name>
<dbReference type="RefSeq" id="YP_006561114.1">
    <property type="nucleotide sequence ID" value="NC_018283.1"/>
</dbReference>
<keyword evidence="2" id="KW-1185">Reference proteome</keyword>
<organism evidence="1 2">
    <name type="scientific">Burkholderia phage vB_BceS_AH2</name>
    <dbReference type="NCBI Taxonomy" id="1133022"/>
    <lineage>
        <taxon>Viruses</taxon>
        <taxon>Duplodnaviria</taxon>
        <taxon>Heunggongvirae</taxon>
        <taxon>Uroviricota</taxon>
        <taxon>Caudoviricetes</taxon>
        <taxon>Casjensviridae</taxon>
        <taxon>Ahduovirus</taxon>
        <taxon>Ahduovirus AH2</taxon>
        <taxon>Burkholderia virus AH2</taxon>
    </lineage>
</organism>
<dbReference type="Proteomes" id="UP000009012">
    <property type="component" value="Segment"/>
</dbReference>